<feature type="transmembrane region" description="Helical" evidence="1">
    <location>
        <begin position="64"/>
        <end position="81"/>
    </location>
</feature>
<dbReference type="AlphaFoldDB" id="A0AAV3UKR3"/>
<protein>
    <recommendedName>
        <fullName evidence="4">Type II secretion system protein</fullName>
    </recommendedName>
</protein>
<gene>
    <name evidence="2" type="ORF">GCM10025751_35300</name>
</gene>
<feature type="transmembrane region" description="Helical" evidence="1">
    <location>
        <begin position="214"/>
        <end position="234"/>
    </location>
</feature>
<evidence type="ECO:0000313" key="3">
    <source>
        <dbReference type="Proteomes" id="UP001501729"/>
    </source>
</evidence>
<evidence type="ECO:0000313" key="2">
    <source>
        <dbReference type="EMBL" id="GAA5055534.1"/>
    </source>
</evidence>
<comment type="caution">
    <text evidence="2">The sequence shown here is derived from an EMBL/GenBank/DDBJ whole genome shotgun (WGS) entry which is preliminary data.</text>
</comment>
<feature type="transmembrane region" description="Helical" evidence="1">
    <location>
        <begin position="468"/>
        <end position="490"/>
    </location>
</feature>
<feature type="transmembrane region" description="Helical" evidence="1">
    <location>
        <begin position="39"/>
        <end position="58"/>
    </location>
</feature>
<reference evidence="2 3" key="1">
    <citation type="journal article" date="2019" name="Int. J. Syst. Evol. Microbiol.">
        <title>The Global Catalogue of Microorganisms (GCM) 10K type strain sequencing project: providing services to taxonomists for standard genome sequencing and annotation.</title>
        <authorList>
            <consortium name="The Broad Institute Genomics Platform"/>
            <consortium name="The Broad Institute Genome Sequencing Center for Infectious Disease"/>
            <person name="Wu L."/>
            <person name="Ma J."/>
        </authorList>
    </citation>
    <scope>NUCLEOTIDE SEQUENCE [LARGE SCALE GENOMIC DNA]</scope>
    <source>
        <strain evidence="2 3">JCM 17504</strain>
    </source>
</reference>
<keyword evidence="1" id="KW-0472">Membrane</keyword>
<sequence length="568" mass="59468">MILTRLASLYPWAVSPDSDIERALGFLGAETDSTRVIRAGNGAGILGCFVALVVTAVVPAGVQIPTAGCLFAFALLVSIAVRRAPVLLATAQRTQALGDAPDLVARAVLRMRIEPTAETAAEFSARTGDGPLSDSLDDHVRRAIGSPDSGFSTFAEEWKSWNPALNRAVLLVSAASEAPPDERERTLDRALSAILDGTREEMARFVSEIREPATAMYAFGVLLPLALVAVLPSARAAGVPLSPTVLVVVYDIVLPIGLVVCGVWLLIRRPVAFPPPDVTRAHSDVPSRRWDVLTLSCIAGAVAFFGAGVLLPDWTRWVAGAGCTLGCSLVGLEQPTVRVRNRVRAVEENLTDALYLVGRRVNEGIAVERSISVVSDEIPGETGELFTRGDRIQRRLRLGVRESFLGDHGALSDVPSPRARSAAALLALSAREGRPAGGAVLSMASHLDDLQQVEREARRELAQVTGTLRHTAALFGPLVSGATVALAGGIGDVGTGGATSSLAGAFPADVLGLTVGVYVLLLSAILTTLTVGLEHGLDGTLVRYRVGNALLSATAIYLAAFALAGTVA</sequence>
<feature type="transmembrane region" description="Helical" evidence="1">
    <location>
        <begin position="314"/>
        <end position="332"/>
    </location>
</feature>
<proteinExistence type="predicted"/>
<evidence type="ECO:0008006" key="4">
    <source>
        <dbReference type="Google" id="ProtNLM"/>
    </source>
</evidence>
<keyword evidence="3" id="KW-1185">Reference proteome</keyword>
<feature type="transmembrane region" description="Helical" evidence="1">
    <location>
        <begin position="246"/>
        <end position="267"/>
    </location>
</feature>
<keyword evidence="1" id="KW-1133">Transmembrane helix</keyword>
<keyword evidence="1" id="KW-0812">Transmembrane</keyword>
<name>A0AAV3UKR3_9EURY</name>
<dbReference type="GeneID" id="68614607"/>
<evidence type="ECO:0000256" key="1">
    <source>
        <dbReference type="SAM" id="Phobius"/>
    </source>
</evidence>
<dbReference type="Proteomes" id="UP001501729">
    <property type="component" value="Unassembled WGS sequence"/>
</dbReference>
<feature type="transmembrane region" description="Helical" evidence="1">
    <location>
        <begin position="290"/>
        <end position="308"/>
    </location>
</feature>
<accession>A0AAV3UKR3</accession>
<organism evidence="2 3">
    <name type="scientific">Haladaptatus pallidirubidus</name>
    <dbReference type="NCBI Taxonomy" id="1008152"/>
    <lineage>
        <taxon>Archaea</taxon>
        <taxon>Methanobacteriati</taxon>
        <taxon>Methanobacteriota</taxon>
        <taxon>Stenosarchaea group</taxon>
        <taxon>Halobacteria</taxon>
        <taxon>Halobacteriales</taxon>
        <taxon>Haladaptataceae</taxon>
        <taxon>Haladaptatus</taxon>
    </lineage>
</organism>
<feature type="transmembrane region" description="Helical" evidence="1">
    <location>
        <begin position="510"/>
        <end position="533"/>
    </location>
</feature>
<dbReference type="EMBL" id="BAABKX010000015">
    <property type="protein sequence ID" value="GAA5055534.1"/>
    <property type="molecule type" value="Genomic_DNA"/>
</dbReference>
<feature type="transmembrane region" description="Helical" evidence="1">
    <location>
        <begin position="545"/>
        <end position="567"/>
    </location>
</feature>
<dbReference type="RefSeq" id="WP_227774412.1">
    <property type="nucleotide sequence ID" value="NZ_BAABKX010000015.1"/>
</dbReference>